<reference evidence="7" key="2">
    <citation type="journal article" date="2014" name="BMC Genomics">
        <title>A genomic perspective to assessing quality of mass-reared SIT flies used in Mediterranean fruit fly (Ceratitis capitata) eradication in California.</title>
        <authorList>
            <person name="Calla B."/>
            <person name="Hall B."/>
            <person name="Hou S."/>
            <person name="Geib S.M."/>
        </authorList>
    </citation>
    <scope>NUCLEOTIDE SEQUENCE</scope>
</reference>
<keyword evidence="5" id="KW-0520">NAD</keyword>
<evidence type="ECO:0000256" key="2">
    <source>
        <dbReference type="ARBA" id="ARBA00009836"/>
    </source>
</evidence>
<evidence type="ECO:0000256" key="4">
    <source>
        <dbReference type="ARBA" id="ARBA00022679"/>
    </source>
</evidence>
<dbReference type="Gene3D" id="1.10.10.970">
    <property type="entry name" value="RNA 2'-phosphotransferase, Tpt1/KptA family, N-terminal domain"/>
    <property type="match status" value="1"/>
</dbReference>
<evidence type="ECO:0000256" key="5">
    <source>
        <dbReference type="ARBA" id="ARBA00023027"/>
    </source>
</evidence>
<name>W8C327_CERCA</name>
<dbReference type="SUPFAM" id="SSF56399">
    <property type="entry name" value="ADP-ribosylation"/>
    <property type="match status" value="1"/>
</dbReference>
<dbReference type="InterPro" id="IPR042080">
    <property type="entry name" value="RNA_2'-PTrans_N"/>
</dbReference>
<evidence type="ECO:0000313" key="7">
    <source>
        <dbReference type="EMBL" id="JAC06353.1"/>
    </source>
</evidence>
<organism evidence="7">
    <name type="scientific">Ceratitis capitata</name>
    <name type="common">Mediterranean fruit fly</name>
    <name type="synonym">Tephritis capitata</name>
    <dbReference type="NCBI Taxonomy" id="7213"/>
    <lineage>
        <taxon>Eukaryota</taxon>
        <taxon>Metazoa</taxon>
        <taxon>Ecdysozoa</taxon>
        <taxon>Arthropoda</taxon>
        <taxon>Hexapoda</taxon>
        <taxon>Insecta</taxon>
        <taxon>Pterygota</taxon>
        <taxon>Neoptera</taxon>
        <taxon>Endopterygota</taxon>
        <taxon>Diptera</taxon>
        <taxon>Brachycera</taxon>
        <taxon>Muscomorpha</taxon>
        <taxon>Tephritoidea</taxon>
        <taxon>Tephritidae</taxon>
        <taxon>Ceratitis</taxon>
        <taxon>Ceratitis</taxon>
    </lineage>
</organism>
<evidence type="ECO:0000256" key="6">
    <source>
        <dbReference type="ARBA" id="ARBA00047949"/>
    </source>
</evidence>
<comment type="function">
    <text evidence="1">Catalyzes the last step of tRNA splicing, the transfer of the splice junction 2'-phosphate from ligated tRNA to NAD to produce ADP-ribose 1''-2'' cyclic phosphate.</text>
</comment>
<dbReference type="EMBL" id="GAMC01000203">
    <property type="protein sequence ID" value="JAC06353.1"/>
    <property type="molecule type" value="mRNA"/>
</dbReference>
<dbReference type="PANTHER" id="PTHR12684">
    <property type="entry name" value="PUTATIVE PHOSPHOTRANSFERASE"/>
    <property type="match status" value="1"/>
</dbReference>
<dbReference type="InterPro" id="IPR002745">
    <property type="entry name" value="Ptrans_KptA/Tpt1"/>
</dbReference>
<sequence length="210" mass="24217">MEKDTQISKRLSWLLRHGAIKEGLDIQTDGFVRVDSITEHPKFKRDFTLEVLKNIVAKDKKQRYSLRQNNNGFYEIRANQGHSIAVVQDSHCLQRIYNASEVNLAVHGTYYRNWQRILKEGLRTMKRLHIHFSVSDKVEQSGSKDIILSGFRSDCEILIYLNVQKAIQVGGMEIYRSTNNVILCSGINGCIPKLYFSKVIDRRTGTLLPF</sequence>
<comment type="similarity">
    <text evidence="2">Belongs to the KptA/TPT1 family.</text>
</comment>
<dbReference type="GO" id="GO:0000215">
    <property type="term" value="F:tRNA 2'-phosphotransferase activity"/>
    <property type="evidence" value="ECO:0007669"/>
    <property type="project" value="UniProtKB-EC"/>
</dbReference>
<reference evidence="7" key="1">
    <citation type="submission" date="2013-07" db="EMBL/GenBank/DDBJ databases">
        <authorList>
            <person name="Geib S."/>
        </authorList>
    </citation>
    <scope>NUCLEOTIDE SEQUENCE</scope>
</reference>
<dbReference type="AlphaFoldDB" id="W8C327"/>
<dbReference type="InterPro" id="IPR042081">
    <property type="entry name" value="RNA_2'-PTrans_C"/>
</dbReference>
<accession>W8C327</accession>
<keyword evidence="4 7" id="KW-0808">Transferase</keyword>
<dbReference type="OrthoDB" id="419694at2759"/>
<dbReference type="GO" id="GO:0006388">
    <property type="term" value="P:tRNA splicing, via endonucleolytic cleavage and ligation"/>
    <property type="evidence" value="ECO:0007669"/>
    <property type="project" value="TreeGrafter"/>
</dbReference>
<proteinExistence type="evidence at transcript level"/>
<protein>
    <recommendedName>
        <fullName evidence="3">2'-phosphotransferase</fullName>
        <ecNumber evidence="3">2.7.1.160</ecNumber>
    </recommendedName>
</protein>
<dbReference type="Pfam" id="PF01885">
    <property type="entry name" value="PTS_2-RNA"/>
    <property type="match status" value="1"/>
</dbReference>
<dbReference type="PANTHER" id="PTHR12684:SF2">
    <property type="entry name" value="TRNA 2'-PHOSPHOTRANSFERASE 1"/>
    <property type="match status" value="1"/>
</dbReference>
<dbReference type="Gene3D" id="3.20.170.30">
    <property type="match status" value="1"/>
</dbReference>
<dbReference type="EC" id="2.7.1.160" evidence="3"/>
<evidence type="ECO:0000256" key="1">
    <source>
        <dbReference type="ARBA" id="ARBA00003343"/>
    </source>
</evidence>
<gene>
    <name evidence="7" type="primary">TPT1</name>
</gene>
<evidence type="ECO:0000256" key="3">
    <source>
        <dbReference type="ARBA" id="ARBA00012007"/>
    </source>
</evidence>
<comment type="catalytic activity">
    <reaction evidence="6">
        <text>2'-phospho-[ligated tRNA] + NAD(+) = mature tRNA + ADP-alpha-D-ribose 1'',2''-cyclic phosphate + nicotinamide</text>
        <dbReference type="Rhea" id="RHEA:23324"/>
        <dbReference type="Rhea" id="RHEA-COMP:11106"/>
        <dbReference type="Rhea" id="RHEA-COMP:11107"/>
        <dbReference type="ChEBI" id="CHEBI:17154"/>
        <dbReference type="ChEBI" id="CHEBI:57540"/>
        <dbReference type="ChEBI" id="CHEBI:76596"/>
        <dbReference type="ChEBI" id="CHEBI:82883"/>
        <dbReference type="ChEBI" id="CHEBI:85027"/>
        <dbReference type="EC" id="2.7.1.160"/>
    </reaction>
</comment>